<evidence type="ECO:0000256" key="5">
    <source>
        <dbReference type="SAM" id="Phobius"/>
    </source>
</evidence>
<dbReference type="OrthoDB" id="5054at2"/>
<reference evidence="7 8" key="1">
    <citation type="journal article" date="2014" name="Genome Announc.">
        <title>Draft genome sequences of the altered schaedler flora, a defined bacterial community from gnotobiotic mice.</title>
        <authorList>
            <person name="Wannemuehler M.J."/>
            <person name="Overstreet A.M."/>
            <person name="Ward D.V."/>
            <person name="Phillips G.J."/>
        </authorList>
    </citation>
    <scope>NUCLEOTIDE SEQUENCE [LARGE SCALE GENOMIC DNA]</scope>
    <source>
        <strain evidence="7 8">ASF492</strain>
    </source>
</reference>
<evidence type="ECO:0000256" key="4">
    <source>
        <dbReference type="ARBA" id="ARBA00023136"/>
    </source>
</evidence>
<dbReference type="InterPro" id="IPR012340">
    <property type="entry name" value="NA-bd_OB-fold"/>
</dbReference>
<protein>
    <recommendedName>
        <fullName evidence="6">NfeD-like C-terminal domain-containing protein</fullName>
    </recommendedName>
</protein>
<evidence type="ECO:0000313" key="8">
    <source>
        <dbReference type="Proteomes" id="UP000012589"/>
    </source>
</evidence>
<accession>N2AYZ3</accession>
<dbReference type="eggNOG" id="COG1585">
    <property type="taxonomic scope" value="Bacteria"/>
</dbReference>
<dbReference type="EMBL" id="AQFT01000056">
    <property type="protein sequence ID" value="EMZ29659.1"/>
    <property type="molecule type" value="Genomic_DNA"/>
</dbReference>
<evidence type="ECO:0000259" key="6">
    <source>
        <dbReference type="Pfam" id="PF01957"/>
    </source>
</evidence>
<evidence type="ECO:0000256" key="2">
    <source>
        <dbReference type="ARBA" id="ARBA00022692"/>
    </source>
</evidence>
<dbReference type="SUPFAM" id="SSF141322">
    <property type="entry name" value="NfeD domain-like"/>
    <property type="match status" value="1"/>
</dbReference>
<dbReference type="GO" id="GO:0005886">
    <property type="term" value="C:plasma membrane"/>
    <property type="evidence" value="ECO:0007669"/>
    <property type="project" value="TreeGrafter"/>
</dbReference>
<proteinExistence type="predicted"/>
<dbReference type="AlphaFoldDB" id="N2AYZ3"/>
<dbReference type="InterPro" id="IPR052165">
    <property type="entry name" value="Membrane_assoc_protease"/>
</dbReference>
<comment type="caution">
    <text evidence="7">The sequence shown here is derived from an EMBL/GenBank/DDBJ whole genome shotgun (WGS) entry which is preliminary data.</text>
</comment>
<dbReference type="PATRIC" id="fig|1235802.3.peg.1852"/>
<evidence type="ECO:0000256" key="1">
    <source>
        <dbReference type="ARBA" id="ARBA00004141"/>
    </source>
</evidence>
<dbReference type="Gene3D" id="2.40.50.140">
    <property type="entry name" value="Nucleic acid-binding proteins"/>
    <property type="match status" value="1"/>
</dbReference>
<comment type="subcellular location">
    <subcellularLocation>
        <location evidence="1">Membrane</location>
        <topology evidence="1">Multi-pass membrane protein</topology>
    </subcellularLocation>
</comment>
<dbReference type="HOGENOM" id="CLU_116732_2_1_9"/>
<keyword evidence="2 5" id="KW-0812">Transmembrane</keyword>
<name>N2AYZ3_9FIRM</name>
<dbReference type="Proteomes" id="UP000012589">
    <property type="component" value="Unassembled WGS sequence"/>
</dbReference>
<feature type="transmembrane region" description="Helical" evidence="5">
    <location>
        <begin position="40"/>
        <end position="68"/>
    </location>
</feature>
<keyword evidence="4 5" id="KW-0472">Membrane</keyword>
<evidence type="ECO:0000313" key="7">
    <source>
        <dbReference type="EMBL" id="EMZ29659.1"/>
    </source>
</evidence>
<keyword evidence="8" id="KW-1185">Reference proteome</keyword>
<feature type="transmembrane region" description="Helical" evidence="5">
    <location>
        <begin position="9"/>
        <end position="34"/>
    </location>
</feature>
<dbReference type="STRING" id="1235802.C823_01751"/>
<feature type="domain" description="NfeD-like C-terminal" evidence="6">
    <location>
        <begin position="87"/>
        <end position="146"/>
    </location>
</feature>
<keyword evidence="3 5" id="KW-1133">Transmembrane helix</keyword>
<dbReference type="Pfam" id="PF01957">
    <property type="entry name" value="NfeD"/>
    <property type="match status" value="1"/>
</dbReference>
<dbReference type="PANTHER" id="PTHR33507">
    <property type="entry name" value="INNER MEMBRANE PROTEIN YBBJ"/>
    <property type="match status" value="1"/>
</dbReference>
<dbReference type="PANTHER" id="PTHR33507:SF3">
    <property type="entry name" value="INNER MEMBRANE PROTEIN YBBJ"/>
    <property type="match status" value="1"/>
</dbReference>
<evidence type="ECO:0000256" key="3">
    <source>
        <dbReference type="ARBA" id="ARBA00022989"/>
    </source>
</evidence>
<sequence length="148" mass="16557">MREIFTSPVFIWLALMILFLVVEIITVGLTSIWFAGGALAALLASFIGAGIVIQILIFFAGSFILLFYTRPFALKYVKPHNVKTNYEEIIGKNVLVTERINNTENKGKAVYNGLEWTARSTEDHTIIEAGETVLVEEIKGVKLYVKCK</sequence>
<gene>
    <name evidence="7" type="ORF">C823_01751</name>
</gene>
<organism evidence="7 8">
    <name type="scientific">Eubacterium plexicaudatum ASF492</name>
    <dbReference type="NCBI Taxonomy" id="1235802"/>
    <lineage>
        <taxon>Bacteria</taxon>
        <taxon>Bacillati</taxon>
        <taxon>Bacillota</taxon>
        <taxon>Clostridia</taxon>
        <taxon>Eubacteriales</taxon>
        <taxon>Eubacteriaceae</taxon>
        <taxon>Eubacterium</taxon>
    </lineage>
</organism>
<dbReference type="InterPro" id="IPR002810">
    <property type="entry name" value="NfeD-like_C"/>
</dbReference>